<accession>A0ABY1RZJ0</accession>
<dbReference type="Gene3D" id="3.10.20.30">
    <property type="match status" value="1"/>
</dbReference>
<dbReference type="SUPFAM" id="SSF54285">
    <property type="entry name" value="MoaD/ThiS"/>
    <property type="match status" value="1"/>
</dbReference>
<dbReference type="RefSeq" id="WP_239040595.1">
    <property type="nucleotide sequence ID" value="NZ_BAAAEY010000005.1"/>
</dbReference>
<dbReference type="InterPro" id="IPR012675">
    <property type="entry name" value="Beta-grasp_dom_sf"/>
</dbReference>
<reference evidence="4 5" key="1">
    <citation type="submission" date="2017-05" db="EMBL/GenBank/DDBJ databases">
        <authorList>
            <person name="Varghese N."/>
            <person name="Submissions S."/>
        </authorList>
    </citation>
    <scope>NUCLEOTIDE SEQUENCE [LARGE SCALE GENOMIC DNA]</scope>
    <source>
        <strain evidence="4 5">CGMCC 1.7287</strain>
    </source>
</reference>
<keyword evidence="1" id="KW-0547">Nucleotide-binding</keyword>
<dbReference type="InterPro" id="IPR003749">
    <property type="entry name" value="ThiS/MoaD-like"/>
</dbReference>
<dbReference type="CDD" id="cd00754">
    <property type="entry name" value="Ubl_MoaD"/>
    <property type="match status" value="1"/>
</dbReference>
<evidence type="ECO:0000256" key="3">
    <source>
        <dbReference type="ARBA" id="ARBA00024247"/>
    </source>
</evidence>
<evidence type="ECO:0000256" key="1">
    <source>
        <dbReference type="ARBA" id="ARBA00022741"/>
    </source>
</evidence>
<gene>
    <name evidence="4" type="ORF">SAMN04487964_105200</name>
</gene>
<comment type="caution">
    <text evidence="4">The sequence shown here is derived from an EMBL/GenBank/DDBJ whole genome shotgun (WGS) entry which is preliminary data.</text>
</comment>
<evidence type="ECO:0000313" key="4">
    <source>
        <dbReference type="EMBL" id="SMR73793.1"/>
    </source>
</evidence>
<dbReference type="InterPro" id="IPR044672">
    <property type="entry name" value="MOCS2A"/>
</dbReference>
<dbReference type="InterPro" id="IPR016155">
    <property type="entry name" value="Mopterin_synth/thiamin_S_b"/>
</dbReference>
<organism evidence="4 5">
    <name type="scientific">Marinobacterium sediminicola</name>
    <dbReference type="NCBI Taxonomy" id="518898"/>
    <lineage>
        <taxon>Bacteria</taxon>
        <taxon>Pseudomonadati</taxon>
        <taxon>Pseudomonadota</taxon>
        <taxon>Gammaproteobacteria</taxon>
        <taxon>Oceanospirillales</taxon>
        <taxon>Oceanospirillaceae</taxon>
        <taxon>Marinobacterium</taxon>
    </lineage>
</organism>
<proteinExistence type="inferred from homology"/>
<evidence type="ECO:0000256" key="2">
    <source>
        <dbReference type="ARBA" id="ARBA00024200"/>
    </source>
</evidence>
<dbReference type="EMBL" id="FXWV01000005">
    <property type="protein sequence ID" value="SMR73793.1"/>
    <property type="molecule type" value="Genomic_DNA"/>
</dbReference>
<dbReference type="PANTHER" id="PTHR33359">
    <property type="entry name" value="MOLYBDOPTERIN SYNTHASE SULFUR CARRIER SUBUNIT"/>
    <property type="match status" value="1"/>
</dbReference>
<protein>
    <recommendedName>
        <fullName evidence="3">Molybdopterin synthase sulfur carrier subunit</fullName>
    </recommendedName>
</protein>
<name>A0ABY1RZJ0_9GAMM</name>
<dbReference type="PANTHER" id="PTHR33359:SF1">
    <property type="entry name" value="MOLYBDOPTERIN SYNTHASE SULFUR CARRIER SUBUNIT"/>
    <property type="match status" value="1"/>
</dbReference>
<dbReference type="NCBIfam" id="TIGR01682">
    <property type="entry name" value="moaD"/>
    <property type="match status" value="1"/>
</dbReference>
<sequence>MKLVYFARIREQLGCDEEEMALPDGVTTLAELIERLVQLRGETWHQVLSAPDLICAINQEVAALDATLSDNDEVAFFPPVTGG</sequence>
<dbReference type="Pfam" id="PF02597">
    <property type="entry name" value="ThiS"/>
    <property type="match status" value="1"/>
</dbReference>
<comment type="similarity">
    <text evidence="2">Belongs to the MoaD family.</text>
</comment>
<evidence type="ECO:0000313" key="5">
    <source>
        <dbReference type="Proteomes" id="UP001159257"/>
    </source>
</evidence>
<keyword evidence="5" id="KW-1185">Reference proteome</keyword>
<dbReference type="Proteomes" id="UP001159257">
    <property type="component" value="Unassembled WGS sequence"/>
</dbReference>